<dbReference type="AlphaFoldDB" id="A0A2P8HUY4"/>
<dbReference type="Pfam" id="PF14257">
    <property type="entry name" value="DUF4349"/>
    <property type="match status" value="1"/>
</dbReference>
<dbReference type="Proteomes" id="UP000240971">
    <property type="component" value="Unassembled WGS sequence"/>
</dbReference>
<evidence type="ECO:0000259" key="2">
    <source>
        <dbReference type="Pfam" id="PF14257"/>
    </source>
</evidence>
<gene>
    <name evidence="3" type="ORF">CLV51_1011382</name>
</gene>
<keyword evidence="4" id="KW-1185">Reference proteome</keyword>
<feature type="transmembrane region" description="Helical" evidence="1">
    <location>
        <begin position="12"/>
        <end position="32"/>
    </location>
</feature>
<feature type="transmembrane region" description="Helical" evidence="1">
    <location>
        <begin position="254"/>
        <end position="275"/>
    </location>
</feature>
<keyword evidence="1" id="KW-1133">Transmembrane helix</keyword>
<reference evidence="3 4" key="1">
    <citation type="submission" date="2018-03" db="EMBL/GenBank/DDBJ databases">
        <title>Genomic Encyclopedia of Archaeal and Bacterial Type Strains, Phase II (KMG-II): from individual species to whole genera.</title>
        <authorList>
            <person name="Goeker M."/>
        </authorList>
    </citation>
    <scope>NUCLEOTIDE SEQUENCE [LARGE SCALE GENOMIC DNA]</scope>
    <source>
        <strain evidence="3 4">DSM 24859</strain>
    </source>
</reference>
<dbReference type="EMBL" id="PYAW01000001">
    <property type="protein sequence ID" value="PSL50039.1"/>
    <property type="molecule type" value="Genomic_DNA"/>
</dbReference>
<keyword evidence="1" id="KW-0472">Membrane</keyword>
<name>A0A2P8HUY4_CHINA</name>
<accession>A0A2P8HUY4</accession>
<feature type="domain" description="DUF4349" evidence="2">
    <location>
        <begin position="85"/>
        <end position="281"/>
    </location>
</feature>
<proteinExistence type="predicted"/>
<evidence type="ECO:0000313" key="3">
    <source>
        <dbReference type="EMBL" id="PSL50039.1"/>
    </source>
</evidence>
<sequence>MFSVVKQKFRRIALIFAAIFILMFLFRILYGYCYKGHQYDELGSDNFLSGMKYRRNYASEKMKSFSTTNTAPVNVSSNQKYEKVANVRSKSTHFPEDEKLLHNTIRKFDAIVQYQQESGNKGNRKLQLLLGVLPEKFDSFYTATQGIGITKSTEITKVDKTNEYRKLNARKISLEKTLASFNDLKAKDGKIEDFIALHDKIFEVETQLQDLGVELGDFDSENEFCTVQFSMYEGAAEKTISFVTRLKVSLEWTIRYFAVFVASVFFAAAAAWVLLKLLALGNAFIAATNKKD</sequence>
<evidence type="ECO:0000313" key="4">
    <source>
        <dbReference type="Proteomes" id="UP000240971"/>
    </source>
</evidence>
<evidence type="ECO:0000256" key="1">
    <source>
        <dbReference type="SAM" id="Phobius"/>
    </source>
</evidence>
<dbReference type="OrthoDB" id="651340at2"/>
<protein>
    <submittedName>
        <fullName evidence="3">Uncharacterized protein DUF4349</fullName>
    </submittedName>
</protein>
<organism evidence="3 4">
    <name type="scientific">Chitinophaga niastensis</name>
    <dbReference type="NCBI Taxonomy" id="536980"/>
    <lineage>
        <taxon>Bacteria</taxon>
        <taxon>Pseudomonadati</taxon>
        <taxon>Bacteroidota</taxon>
        <taxon>Chitinophagia</taxon>
        <taxon>Chitinophagales</taxon>
        <taxon>Chitinophagaceae</taxon>
        <taxon>Chitinophaga</taxon>
    </lineage>
</organism>
<dbReference type="RefSeq" id="WP_106527224.1">
    <property type="nucleotide sequence ID" value="NZ_PYAW01000001.1"/>
</dbReference>
<dbReference type="InterPro" id="IPR025645">
    <property type="entry name" value="DUF4349"/>
</dbReference>
<comment type="caution">
    <text evidence="3">The sequence shown here is derived from an EMBL/GenBank/DDBJ whole genome shotgun (WGS) entry which is preliminary data.</text>
</comment>
<keyword evidence="1" id="KW-0812">Transmembrane</keyword>